<accession>L0R9Y9</accession>
<dbReference type="PIRSF" id="PIRSF000390">
    <property type="entry name" value="PLP_StrS"/>
    <property type="match status" value="1"/>
</dbReference>
<dbReference type="CDD" id="cd00616">
    <property type="entry name" value="AHBA_syn"/>
    <property type="match status" value="1"/>
</dbReference>
<dbReference type="STRING" id="1121451.DESAM_21321"/>
<dbReference type="HOGENOM" id="CLU_033332_0_3_7"/>
<keyword evidence="3 4" id="KW-0663">Pyridoxal phosphate</keyword>
<dbReference type="GO" id="GO:0008483">
    <property type="term" value="F:transaminase activity"/>
    <property type="evidence" value="ECO:0007669"/>
    <property type="project" value="TreeGrafter"/>
</dbReference>
<evidence type="ECO:0000256" key="4">
    <source>
        <dbReference type="RuleBase" id="RU004508"/>
    </source>
</evidence>
<evidence type="ECO:0000256" key="1">
    <source>
        <dbReference type="ARBA" id="ARBA00037999"/>
    </source>
</evidence>
<dbReference type="RefSeq" id="WP_015336201.1">
    <property type="nucleotide sequence ID" value="NC_020055.1"/>
</dbReference>
<feature type="modified residue" description="N6-(pyridoxal phosphate)lysine" evidence="3">
    <location>
        <position position="181"/>
    </location>
</feature>
<feature type="active site" description="Proton acceptor" evidence="2">
    <location>
        <position position="181"/>
    </location>
</feature>
<proteinExistence type="inferred from homology"/>
<dbReference type="eggNOG" id="COG0399">
    <property type="taxonomic scope" value="Bacteria"/>
</dbReference>
<dbReference type="GO" id="GO:0030170">
    <property type="term" value="F:pyridoxal phosphate binding"/>
    <property type="evidence" value="ECO:0007669"/>
    <property type="project" value="TreeGrafter"/>
</dbReference>
<reference evidence="5 6" key="1">
    <citation type="submission" date="2012-10" db="EMBL/GenBank/DDBJ databases">
        <authorList>
            <person name="Genoscope - CEA"/>
        </authorList>
    </citation>
    <scope>NUCLEOTIDE SEQUENCE [LARGE SCALE GENOMIC DNA]</scope>
    <source>
        <strain evidence="6">AM13 / DSM 14728</strain>
    </source>
</reference>
<dbReference type="OrthoDB" id="9766188at2"/>
<dbReference type="GO" id="GO:0000271">
    <property type="term" value="P:polysaccharide biosynthetic process"/>
    <property type="evidence" value="ECO:0007669"/>
    <property type="project" value="TreeGrafter"/>
</dbReference>
<dbReference type="Gene3D" id="3.90.1150.10">
    <property type="entry name" value="Aspartate Aminotransferase, domain 1"/>
    <property type="match status" value="1"/>
</dbReference>
<organism evidence="5 6">
    <name type="scientific">Maridesulfovibrio hydrothermalis AM13 = DSM 14728</name>
    <dbReference type="NCBI Taxonomy" id="1121451"/>
    <lineage>
        <taxon>Bacteria</taxon>
        <taxon>Pseudomonadati</taxon>
        <taxon>Thermodesulfobacteriota</taxon>
        <taxon>Desulfovibrionia</taxon>
        <taxon>Desulfovibrionales</taxon>
        <taxon>Desulfovibrionaceae</taxon>
        <taxon>Maridesulfovibrio</taxon>
    </lineage>
</organism>
<sequence length="376" mass="41507">MIPYGKHIIDDDDIAEVVKVLKSDWLTTGPAVTDFEKAVADYTGCGEAVAVSSGTAALHAAMYSLEIKPGDEVIVPPITFAASANCVVYMGATPVFADVEAETLLIDPAAVEQQITPATKAVVAVDYAGQTCDYDSLKNICKKNGIVLVGDCCHAIGAKDEHGRKAGAIADISVFSFHPVKHITTGEGGMVLTDNPELAQKARIFRNHGINLDASARSEKCTWVYDMQELGYNYRITDLQCALGISQLKKLDKFLQIRRDLATCYDRILAKFPEVTPLRSKEGIEHAYHLYAVRIPASRRKAVFEFMRGEKIGVNVHYIPVHYHPYYQEHFKTKKGLCPVAESAYEQLLTLPLHPAMDRKDVKFITDKLDEALKNC</sequence>
<dbReference type="Pfam" id="PF01041">
    <property type="entry name" value="DegT_DnrJ_EryC1"/>
    <property type="match status" value="1"/>
</dbReference>
<dbReference type="NCBIfam" id="TIGR03588">
    <property type="entry name" value="PseC"/>
    <property type="match status" value="1"/>
</dbReference>
<keyword evidence="6" id="KW-1185">Reference proteome</keyword>
<dbReference type="PATRIC" id="fig|1121451.3.peg.1566"/>
<evidence type="ECO:0000313" key="6">
    <source>
        <dbReference type="Proteomes" id="UP000010808"/>
    </source>
</evidence>
<dbReference type="InterPro" id="IPR015422">
    <property type="entry name" value="PyrdxlP-dep_Trfase_small"/>
</dbReference>
<dbReference type="EMBL" id="FO203522">
    <property type="protein sequence ID" value="CCO23598.1"/>
    <property type="molecule type" value="Genomic_DNA"/>
</dbReference>
<gene>
    <name evidence="5" type="primary">spsC</name>
    <name evidence="5" type="ORF">DESAM_21321</name>
</gene>
<dbReference type="AlphaFoldDB" id="L0R9Y9"/>
<dbReference type="KEGG" id="dhy:DESAM_21321"/>
<evidence type="ECO:0000256" key="2">
    <source>
        <dbReference type="PIRSR" id="PIRSR000390-1"/>
    </source>
</evidence>
<dbReference type="Proteomes" id="UP000010808">
    <property type="component" value="Chromosome"/>
</dbReference>
<comment type="similarity">
    <text evidence="1 4">Belongs to the DegT/DnrJ/EryC1 family.</text>
</comment>
<evidence type="ECO:0000313" key="5">
    <source>
        <dbReference type="EMBL" id="CCO23598.1"/>
    </source>
</evidence>
<dbReference type="InterPro" id="IPR000653">
    <property type="entry name" value="DegT/StrS_aminotransferase"/>
</dbReference>
<dbReference type="Gene3D" id="3.40.640.10">
    <property type="entry name" value="Type I PLP-dependent aspartate aminotransferase-like (Major domain)"/>
    <property type="match status" value="1"/>
</dbReference>
<evidence type="ECO:0000256" key="3">
    <source>
        <dbReference type="PIRSR" id="PIRSR000390-2"/>
    </source>
</evidence>
<dbReference type="PANTHER" id="PTHR30244">
    <property type="entry name" value="TRANSAMINASE"/>
    <property type="match status" value="1"/>
</dbReference>
<name>L0R9Y9_9BACT</name>
<dbReference type="InterPro" id="IPR015421">
    <property type="entry name" value="PyrdxlP-dep_Trfase_major"/>
</dbReference>
<dbReference type="PANTHER" id="PTHR30244:SF34">
    <property type="entry name" value="DTDP-4-AMINO-4,6-DIDEOXYGALACTOSE TRANSAMINASE"/>
    <property type="match status" value="1"/>
</dbReference>
<protein>
    <submittedName>
        <fullName evidence="5">Spore coat polysaccharide biosynthesis protein spsC</fullName>
    </submittedName>
</protein>
<dbReference type="InterPro" id="IPR020026">
    <property type="entry name" value="PseC"/>
</dbReference>
<dbReference type="SUPFAM" id="SSF53383">
    <property type="entry name" value="PLP-dependent transferases"/>
    <property type="match status" value="1"/>
</dbReference>
<dbReference type="InterPro" id="IPR015424">
    <property type="entry name" value="PyrdxlP-dep_Trfase"/>
</dbReference>